<dbReference type="GO" id="GO:0071513">
    <property type="term" value="C:phosphopantothenoylcysteine decarboxylase complex"/>
    <property type="evidence" value="ECO:0007669"/>
    <property type="project" value="TreeGrafter"/>
</dbReference>
<protein>
    <submittedName>
        <fullName evidence="6">Flavoprotein domain-containing protein</fullName>
    </submittedName>
</protein>
<dbReference type="PANTHER" id="PTHR14359">
    <property type="entry name" value="HOMO-OLIGOMERIC FLAVIN CONTAINING CYS DECARBOXYLASE FAMILY"/>
    <property type="match status" value="1"/>
</dbReference>
<dbReference type="InterPro" id="IPR003382">
    <property type="entry name" value="Flavoprotein"/>
</dbReference>
<evidence type="ECO:0000259" key="3">
    <source>
        <dbReference type="Pfam" id="PF02441"/>
    </source>
</evidence>
<dbReference type="AlphaFoldDB" id="A0A0R3T193"/>
<dbReference type="Proteomes" id="UP000278807">
    <property type="component" value="Unassembled WGS sequence"/>
</dbReference>
<reference evidence="6" key="1">
    <citation type="submission" date="2017-02" db="UniProtKB">
        <authorList>
            <consortium name="WormBaseParasite"/>
        </authorList>
    </citation>
    <scope>IDENTIFICATION</scope>
</reference>
<evidence type="ECO:0000313" key="5">
    <source>
        <dbReference type="Proteomes" id="UP000278807"/>
    </source>
</evidence>
<dbReference type="STRING" id="102285.A0A0R3T193"/>
<name>A0A0R3T193_RODNA</name>
<dbReference type="PANTHER" id="PTHR14359:SF6">
    <property type="entry name" value="PHOSPHOPANTOTHENOYLCYSTEINE DECARBOXYLASE"/>
    <property type="match status" value="1"/>
</dbReference>
<dbReference type="Gene3D" id="3.40.50.1950">
    <property type="entry name" value="Flavin prenyltransferase-like"/>
    <property type="match status" value="1"/>
</dbReference>
<organism evidence="6">
    <name type="scientific">Rodentolepis nana</name>
    <name type="common">Dwarf tapeworm</name>
    <name type="synonym">Hymenolepis nana</name>
    <dbReference type="NCBI Taxonomy" id="102285"/>
    <lineage>
        <taxon>Eukaryota</taxon>
        <taxon>Metazoa</taxon>
        <taxon>Spiralia</taxon>
        <taxon>Lophotrochozoa</taxon>
        <taxon>Platyhelminthes</taxon>
        <taxon>Cestoda</taxon>
        <taxon>Eucestoda</taxon>
        <taxon>Cyclophyllidea</taxon>
        <taxon>Hymenolepididae</taxon>
        <taxon>Rodentolepis</taxon>
    </lineage>
</organism>
<dbReference type="EMBL" id="UZAE01000189">
    <property type="protein sequence ID" value="VDN96491.1"/>
    <property type="molecule type" value="Genomic_DNA"/>
</dbReference>
<dbReference type="SUPFAM" id="SSF52507">
    <property type="entry name" value="Homo-oligomeric flavin-containing Cys decarboxylases, HFCD"/>
    <property type="match status" value="1"/>
</dbReference>
<dbReference type="Pfam" id="PF02441">
    <property type="entry name" value="Flavoprotein"/>
    <property type="match status" value="1"/>
</dbReference>
<feature type="domain" description="Flavoprotein" evidence="3">
    <location>
        <begin position="7"/>
        <end position="187"/>
    </location>
</feature>
<dbReference type="GO" id="GO:0010181">
    <property type="term" value="F:FMN binding"/>
    <property type="evidence" value="ECO:0007669"/>
    <property type="project" value="TreeGrafter"/>
</dbReference>
<proteinExistence type="inferred from homology"/>
<evidence type="ECO:0000313" key="6">
    <source>
        <dbReference type="WBParaSite" id="HNAJ_0000063201-mRNA-1"/>
    </source>
</evidence>
<evidence type="ECO:0000256" key="2">
    <source>
        <dbReference type="ARBA" id="ARBA00038350"/>
    </source>
</evidence>
<evidence type="ECO:0000313" key="4">
    <source>
        <dbReference type="EMBL" id="VDN96491.1"/>
    </source>
</evidence>
<dbReference type="GO" id="GO:0015937">
    <property type="term" value="P:coenzyme A biosynthetic process"/>
    <property type="evidence" value="ECO:0007669"/>
    <property type="project" value="UniProtKB-KW"/>
</dbReference>
<dbReference type="InterPro" id="IPR036551">
    <property type="entry name" value="Flavin_trans-like"/>
</dbReference>
<comment type="similarity">
    <text evidence="2">Belongs to the HFCD (homooligomeric flavin containing Cys decarboxylase) superfamily.</text>
</comment>
<keyword evidence="5" id="KW-1185">Reference proteome</keyword>
<dbReference type="GO" id="GO:0004633">
    <property type="term" value="F:phosphopantothenoylcysteine decarboxylase activity"/>
    <property type="evidence" value="ECO:0007669"/>
    <property type="project" value="TreeGrafter"/>
</dbReference>
<keyword evidence="1" id="KW-0173">Coenzyme A biosynthesis</keyword>
<sequence length="190" mass="21373">MSDGQRNVLLGLTGSVASVKAEEIVSLLKQFGFNVKVIATENALHFFDKSKLDVPIFTDRDEQKYWKQRGDPVLHIELKNWADIFLIAPLSANTLAKIAGGHCDNLLTCTARAWYFRGQTNQGKKIGIFAPAMNTSMWDHPLTFQHIDILCNTLNWTMIEPITKKLMCGDVGKGAMEEPHKIVDFIQKII</sequence>
<reference evidence="4 5" key="2">
    <citation type="submission" date="2018-11" db="EMBL/GenBank/DDBJ databases">
        <authorList>
            <consortium name="Pathogen Informatics"/>
        </authorList>
    </citation>
    <scope>NUCLEOTIDE SEQUENCE [LARGE SCALE GENOMIC DNA]</scope>
</reference>
<accession>A0A0R3T193</accession>
<dbReference type="WBParaSite" id="HNAJ_0000063201-mRNA-1">
    <property type="protein sequence ID" value="HNAJ_0000063201-mRNA-1"/>
    <property type="gene ID" value="HNAJ_0000063201"/>
</dbReference>
<evidence type="ECO:0000256" key="1">
    <source>
        <dbReference type="ARBA" id="ARBA00022993"/>
    </source>
</evidence>
<dbReference type="OrthoDB" id="1532798at2759"/>
<gene>
    <name evidence="4" type="ORF">HNAJ_LOCUS632</name>
</gene>